<feature type="compositionally biased region" description="Basic and acidic residues" evidence="1">
    <location>
        <begin position="162"/>
        <end position="175"/>
    </location>
</feature>
<reference evidence="2 3" key="1">
    <citation type="journal article" date="2014" name="Genome Announc.">
        <title>Draft Genome Sequence of Lysobacter capsici AZ78, a Bacterium Antagonistic to Plant-Pathogenic Oomycetes.</title>
        <authorList>
            <person name="Puopolo G."/>
            <person name="Sonego P."/>
            <person name="Engelen K."/>
            <person name="Pertot I."/>
        </authorList>
    </citation>
    <scope>NUCLEOTIDE SEQUENCE [LARGE SCALE GENOMIC DNA]</scope>
    <source>
        <strain evidence="2 3">AZ78</strain>
    </source>
</reference>
<feature type="compositionally biased region" description="Low complexity" evidence="1">
    <location>
        <begin position="126"/>
        <end position="136"/>
    </location>
</feature>
<gene>
    <name evidence="2" type="ORF">AZ78_2885</name>
</gene>
<protein>
    <submittedName>
        <fullName evidence="2">Vitellogenin II</fullName>
    </submittedName>
</protein>
<evidence type="ECO:0000256" key="1">
    <source>
        <dbReference type="SAM" id="MobiDB-lite"/>
    </source>
</evidence>
<dbReference type="OrthoDB" id="9909814at2"/>
<dbReference type="Proteomes" id="UP000023435">
    <property type="component" value="Unassembled WGS sequence"/>
</dbReference>
<organism evidence="2 3">
    <name type="scientific">Lysobacter capsici AZ78</name>
    <dbReference type="NCBI Taxonomy" id="1444315"/>
    <lineage>
        <taxon>Bacteria</taxon>
        <taxon>Pseudomonadati</taxon>
        <taxon>Pseudomonadota</taxon>
        <taxon>Gammaproteobacteria</taxon>
        <taxon>Lysobacterales</taxon>
        <taxon>Lysobacteraceae</taxon>
        <taxon>Lysobacter</taxon>
    </lineage>
</organism>
<feature type="compositionally biased region" description="Polar residues" evidence="1">
    <location>
        <begin position="138"/>
        <end position="152"/>
    </location>
</feature>
<evidence type="ECO:0000313" key="2">
    <source>
        <dbReference type="EMBL" id="KWS05334.1"/>
    </source>
</evidence>
<name>A0A108UA36_9GAMM</name>
<dbReference type="EMBL" id="JAJA02000001">
    <property type="protein sequence ID" value="KWS05334.1"/>
    <property type="molecule type" value="Genomic_DNA"/>
</dbReference>
<comment type="caution">
    <text evidence="2">The sequence shown here is derived from an EMBL/GenBank/DDBJ whole genome shotgun (WGS) entry which is preliminary data.</text>
</comment>
<accession>A0A108UA36</accession>
<feature type="region of interest" description="Disordered" evidence="1">
    <location>
        <begin position="88"/>
        <end position="175"/>
    </location>
</feature>
<dbReference type="AlphaFoldDB" id="A0A108UA36"/>
<sequence length="175" mass="19467">MIPLVAASLLAGCVSDYSLRGGGGGGSYYYGRPSVDYNYYGGYGGYYGPGYGYPYGEAYRYRGYGYPGYYGGGYYGGYPYGYYPRPYYPNRPGRPHNPSRPPNPPRQDGGVPWRDTHRVGGGAWAPNNPVQQQPQPRAYSTPQPRSFSQPQMQPRMPTAPSVRRDGGRAWKDVER</sequence>
<evidence type="ECO:0000313" key="3">
    <source>
        <dbReference type="Proteomes" id="UP000023435"/>
    </source>
</evidence>
<proteinExistence type="predicted"/>
<keyword evidence="3" id="KW-1185">Reference proteome</keyword>